<dbReference type="InterPro" id="IPR003835">
    <property type="entry name" value="Glyco_trans_19"/>
</dbReference>
<dbReference type="PANTHER" id="PTHR30372">
    <property type="entry name" value="LIPID-A-DISACCHARIDE SYNTHASE"/>
    <property type="match status" value="1"/>
</dbReference>
<dbReference type="AlphaFoldDB" id="A0A1F7RYX3"/>
<evidence type="ECO:0000256" key="3">
    <source>
        <dbReference type="ARBA" id="ARBA00020902"/>
    </source>
</evidence>
<reference evidence="11 12" key="1">
    <citation type="journal article" date="2016" name="Nat. Commun.">
        <title>Thousands of microbial genomes shed light on interconnected biogeochemical processes in an aquifer system.</title>
        <authorList>
            <person name="Anantharaman K."/>
            <person name="Brown C.T."/>
            <person name="Hug L.A."/>
            <person name="Sharon I."/>
            <person name="Castelle C.J."/>
            <person name="Probst A.J."/>
            <person name="Thomas B.C."/>
            <person name="Singh A."/>
            <person name="Wilkins M.J."/>
            <person name="Karaoz U."/>
            <person name="Brodie E.L."/>
            <person name="Williams K.H."/>
            <person name="Hubbard S.S."/>
            <person name="Banfield J.F."/>
        </authorList>
    </citation>
    <scope>NUCLEOTIDE SEQUENCE [LARGE SCALE GENOMIC DNA]</scope>
</reference>
<dbReference type="UniPathway" id="UPA00973"/>
<organism evidence="11 12">
    <name type="scientific">Candidatus Schekmanbacteria bacterium RBG_16_38_11</name>
    <dbReference type="NCBI Taxonomy" id="1817880"/>
    <lineage>
        <taxon>Bacteria</taxon>
        <taxon>Candidatus Schekmaniibacteriota</taxon>
    </lineage>
</organism>
<evidence type="ECO:0000313" key="11">
    <source>
        <dbReference type="EMBL" id="OGL46258.1"/>
    </source>
</evidence>
<dbReference type="GO" id="GO:0009245">
    <property type="term" value="P:lipid A biosynthetic process"/>
    <property type="evidence" value="ECO:0007669"/>
    <property type="project" value="UniProtKB-UniRule"/>
</dbReference>
<dbReference type="GO" id="GO:0005543">
    <property type="term" value="F:phospholipid binding"/>
    <property type="evidence" value="ECO:0007669"/>
    <property type="project" value="TreeGrafter"/>
</dbReference>
<protein>
    <recommendedName>
        <fullName evidence="3 10">Lipid-A-disaccharide synthase</fullName>
        <ecNumber evidence="2 10">2.4.1.182</ecNumber>
    </recommendedName>
</protein>
<dbReference type="EC" id="2.4.1.182" evidence="2 10"/>
<dbReference type="GO" id="GO:0008915">
    <property type="term" value="F:lipid-A-disaccharide synthase activity"/>
    <property type="evidence" value="ECO:0007669"/>
    <property type="project" value="UniProtKB-UniRule"/>
</dbReference>
<evidence type="ECO:0000256" key="9">
    <source>
        <dbReference type="ARBA" id="ARBA00048975"/>
    </source>
</evidence>
<evidence type="ECO:0000256" key="5">
    <source>
        <dbReference type="ARBA" id="ARBA00022556"/>
    </source>
</evidence>
<comment type="catalytic activity">
    <reaction evidence="9 10">
        <text>a lipid X + a UDP-2-N,3-O-bis[(3R)-3-hydroxyacyl]-alpha-D-glucosamine = a lipid A disaccharide + UDP + H(+)</text>
        <dbReference type="Rhea" id="RHEA:67828"/>
        <dbReference type="ChEBI" id="CHEBI:15378"/>
        <dbReference type="ChEBI" id="CHEBI:58223"/>
        <dbReference type="ChEBI" id="CHEBI:137748"/>
        <dbReference type="ChEBI" id="CHEBI:176338"/>
        <dbReference type="ChEBI" id="CHEBI:176343"/>
        <dbReference type="EC" id="2.4.1.182"/>
    </reaction>
</comment>
<evidence type="ECO:0000256" key="2">
    <source>
        <dbReference type="ARBA" id="ARBA00012687"/>
    </source>
</evidence>
<keyword evidence="5 10" id="KW-0441">Lipid A biosynthesis</keyword>
<dbReference type="GO" id="GO:0016020">
    <property type="term" value="C:membrane"/>
    <property type="evidence" value="ECO:0007669"/>
    <property type="project" value="GOC"/>
</dbReference>
<dbReference type="Pfam" id="PF02684">
    <property type="entry name" value="LpxB"/>
    <property type="match status" value="1"/>
</dbReference>
<evidence type="ECO:0000256" key="10">
    <source>
        <dbReference type="HAMAP-Rule" id="MF_00392"/>
    </source>
</evidence>
<comment type="caution">
    <text evidence="11">The sequence shown here is derived from an EMBL/GenBank/DDBJ whole genome shotgun (WGS) entry which is preliminary data.</text>
</comment>
<evidence type="ECO:0000313" key="12">
    <source>
        <dbReference type="Proteomes" id="UP000178435"/>
    </source>
</evidence>
<keyword evidence="6 10" id="KW-0328">Glycosyltransferase</keyword>
<evidence type="ECO:0000256" key="6">
    <source>
        <dbReference type="ARBA" id="ARBA00022676"/>
    </source>
</evidence>
<dbReference type="NCBIfam" id="TIGR00215">
    <property type="entry name" value="lpxB"/>
    <property type="match status" value="1"/>
</dbReference>
<dbReference type="EMBL" id="MGDF01000055">
    <property type="protein sequence ID" value="OGL46258.1"/>
    <property type="molecule type" value="Genomic_DNA"/>
</dbReference>
<evidence type="ECO:0000256" key="7">
    <source>
        <dbReference type="ARBA" id="ARBA00022679"/>
    </source>
</evidence>
<dbReference type="Proteomes" id="UP000178435">
    <property type="component" value="Unassembled WGS sequence"/>
</dbReference>
<comment type="pathway">
    <text evidence="10">Bacterial outer membrane biogenesis; LPS lipid A biosynthesis.</text>
</comment>
<evidence type="ECO:0000256" key="4">
    <source>
        <dbReference type="ARBA" id="ARBA00022516"/>
    </source>
</evidence>
<dbReference type="PANTHER" id="PTHR30372:SF4">
    <property type="entry name" value="LIPID-A-DISACCHARIDE SYNTHASE, MITOCHONDRIAL-RELATED"/>
    <property type="match status" value="1"/>
</dbReference>
<gene>
    <name evidence="10" type="primary">lpxB</name>
    <name evidence="11" type="ORF">A2149_02735</name>
</gene>
<evidence type="ECO:0000256" key="8">
    <source>
        <dbReference type="ARBA" id="ARBA00023098"/>
    </source>
</evidence>
<comment type="similarity">
    <text evidence="10">Belongs to the LpxB family.</text>
</comment>
<sequence>MNPASANNTLLIIVGDKSADIYGAKLASELKKINPTIKIIGTGGDNMRKEGVEILYDVKDMSVIGLWEAISKLSLMRKVKRDIMDLIKTKRIKAAVLVDFPGFNIHIASEIRKENIPVIYYISPQVWAWRGGRIKKIAQRVNKMLVILPFEVEIYRRAGVDVKFIGHPLFDVIEDSDKDKLYHDLGLDFSRPIIGLLPGSRDKEVRFLLPSMIDAALLIKKKIPKSQFILPKAKEVDGNYVKGLIREKGIDLKVINGNSHGVFQIADLSVVCSGTATLEAAILGAPLIIIYRLSKVTEIIGRKMLKVRHWGLVNILAGEEIVPELEQEEVNAENISAYALSILRSRQKKDLIKAKLSRITSTLGEKGASQLAAKEIIEFLN</sequence>
<keyword evidence="8 10" id="KW-0443">Lipid metabolism</keyword>
<evidence type="ECO:0000256" key="1">
    <source>
        <dbReference type="ARBA" id="ARBA00002056"/>
    </source>
</evidence>
<name>A0A1F7RYX3_9BACT</name>
<keyword evidence="4 10" id="KW-0444">Lipid biosynthesis</keyword>
<keyword evidence="7 10" id="KW-0808">Transferase</keyword>
<accession>A0A1F7RYX3</accession>
<dbReference type="HAMAP" id="MF_00392">
    <property type="entry name" value="LpxB"/>
    <property type="match status" value="1"/>
</dbReference>
<proteinExistence type="inferred from homology"/>
<dbReference type="SUPFAM" id="SSF53756">
    <property type="entry name" value="UDP-Glycosyltransferase/glycogen phosphorylase"/>
    <property type="match status" value="1"/>
</dbReference>
<comment type="function">
    <text evidence="1 10">Condensation of UDP-2,3-diacylglucosamine and 2,3-diacylglucosamine-1-phosphate to form lipid A disaccharide, a precursor of lipid A, a phosphorylated glycolipid that anchors the lipopolysaccharide to the outer membrane of the cell.</text>
</comment>